<reference evidence="3" key="1">
    <citation type="journal article" date="2023" name="Mol. Phylogenet. Evol.">
        <title>Genome-scale phylogeny and comparative genomics of the fungal order Sordariales.</title>
        <authorList>
            <person name="Hensen N."/>
            <person name="Bonometti L."/>
            <person name="Westerberg I."/>
            <person name="Brannstrom I.O."/>
            <person name="Guillou S."/>
            <person name="Cros-Aarteil S."/>
            <person name="Calhoun S."/>
            <person name="Haridas S."/>
            <person name="Kuo A."/>
            <person name="Mondo S."/>
            <person name="Pangilinan J."/>
            <person name="Riley R."/>
            <person name="LaButti K."/>
            <person name="Andreopoulos B."/>
            <person name="Lipzen A."/>
            <person name="Chen C."/>
            <person name="Yan M."/>
            <person name="Daum C."/>
            <person name="Ng V."/>
            <person name="Clum A."/>
            <person name="Steindorff A."/>
            <person name="Ohm R.A."/>
            <person name="Martin F."/>
            <person name="Silar P."/>
            <person name="Natvig D.O."/>
            <person name="Lalanne C."/>
            <person name="Gautier V."/>
            <person name="Ament-Velasquez S.L."/>
            <person name="Kruys A."/>
            <person name="Hutchinson M.I."/>
            <person name="Powell A.J."/>
            <person name="Barry K."/>
            <person name="Miller A.N."/>
            <person name="Grigoriev I.V."/>
            <person name="Debuchy R."/>
            <person name="Gladieux P."/>
            <person name="Hiltunen Thoren M."/>
            <person name="Johannesson H."/>
        </authorList>
    </citation>
    <scope>NUCLEOTIDE SEQUENCE</scope>
    <source>
        <strain evidence="3">CBS 731.68</strain>
    </source>
</reference>
<reference evidence="3" key="2">
    <citation type="submission" date="2023-05" db="EMBL/GenBank/DDBJ databases">
        <authorList>
            <consortium name="Lawrence Berkeley National Laboratory"/>
            <person name="Steindorff A."/>
            <person name="Hensen N."/>
            <person name="Bonometti L."/>
            <person name="Westerberg I."/>
            <person name="Brannstrom I.O."/>
            <person name="Guillou S."/>
            <person name="Cros-Aarteil S."/>
            <person name="Calhoun S."/>
            <person name="Haridas S."/>
            <person name="Kuo A."/>
            <person name="Mondo S."/>
            <person name="Pangilinan J."/>
            <person name="Riley R."/>
            <person name="Labutti K."/>
            <person name="Andreopoulos B."/>
            <person name="Lipzen A."/>
            <person name="Chen C."/>
            <person name="Yanf M."/>
            <person name="Daum C."/>
            <person name="Ng V."/>
            <person name="Clum A."/>
            <person name="Ohm R."/>
            <person name="Martin F."/>
            <person name="Silar P."/>
            <person name="Natvig D."/>
            <person name="Lalanne C."/>
            <person name="Gautier V."/>
            <person name="Ament-Velasquez S.L."/>
            <person name="Kruys A."/>
            <person name="Hutchinson M.I."/>
            <person name="Powell A.J."/>
            <person name="Barry K."/>
            <person name="Miller A.N."/>
            <person name="Grigoriev I.V."/>
            <person name="Debuchy R."/>
            <person name="Gladieux P."/>
            <person name="Thoren M.H."/>
            <person name="Johannesson H."/>
        </authorList>
    </citation>
    <scope>NUCLEOTIDE SEQUENCE</scope>
    <source>
        <strain evidence="3">CBS 731.68</strain>
    </source>
</reference>
<gene>
    <name evidence="3" type="ORF">N657DRAFT_209620</name>
</gene>
<dbReference type="GeneID" id="87823006"/>
<sequence>MNAQVSFLDGTLSLIHIPLDLYSNLLQSILKVLLPPSQDPTSLKAAEGLTIENYSHAFLNISVTPIECSIVCNSAWAESVFEPAIKRLPKDQARAVAISKDTYAALSVYGTGMDAGSRVADLTSPLALANIPIFFITTYYSDFILVPVKDRMAVEKALLAKGFVFSEDDASRLVSAQPSPTGINQRFNFISHSRAPSQDSSSDPPVSPPPPSSVNDLQQRTFDLLKRRNVVPHVEPDLTLAQCTGIRHHPQPSAVMALSRGSSHGSRRGSRPSSRPGWLDTVDTKLYTALVSALASQPRFLSMTLAHEDPPSLLLDRELLGLFGDSLVGPTDGALVPIFLDLADLPFEATGIVSGVAGKLVRSMRIADGAELSYLSTARAGAVILSREQAAVALGVLGPLLGEE</sequence>
<dbReference type="GO" id="GO:0046394">
    <property type="term" value="P:carboxylic acid biosynthetic process"/>
    <property type="evidence" value="ECO:0007669"/>
    <property type="project" value="UniProtKB-ARBA"/>
</dbReference>
<accession>A0AAN6U6L4</accession>
<dbReference type="AlphaFoldDB" id="A0AAN6U6L4"/>
<evidence type="ECO:0000313" key="4">
    <source>
        <dbReference type="Proteomes" id="UP001302602"/>
    </source>
</evidence>
<evidence type="ECO:0000313" key="3">
    <source>
        <dbReference type="EMBL" id="KAK4127412.1"/>
    </source>
</evidence>
<dbReference type="InterPro" id="IPR045865">
    <property type="entry name" value="ACT-like_dom_sf"/>
</dbReference>
<protein>
    <recommendedName>
        <fullName evidence="2">CASTOR ACT domain-containing protein</fullName>
    </recommendedName>
</protein>
<dbReference type="EMBL" id="MU853224">
    <property type="protein sequence ID" value="KAK4127412.1"/>
    <property type="molecule type" value="Genomic_DNA"/>
</dbReference>
<evidence type="ECO:0000256" key="1">
    <source>
        <dbReference type="SAM" id="MobiDB-lite"/>
    </source>
</evidence>
<dbReference type="InterPro" id="IPR051719">
    <property type="entry name" value="CASTOR_mTORC1"/>
</dbReference>
<dbReference type="Proteomes" id="UP001302602">
    <property type="component" value="Unassembled WGS sequence"/>
</dbReference>
<feature type="region of interest" description="Disordered" evidence="1">
    <location>
        <begin position="193"/>
        <end position="216"/>
    </location>
</feature>
<comment type="caution">
    <text evidence="3">The sequence shown here is derived from an EMBL/GenBank/DDBJ whole genome shotgun (WGS) entry which is preliminary data.</text>
</comment>
<dbReference type="SUPFAM" id="SSF55021">
    <property type="entry name" value="ACT-like"/>
    <property type="match status" value="1"/>
</dbReference>
<dbReference type="PANTHER" id="PTHR31131:SF6">
    <property type="entry name" value="CASTOR ACT DOMAIN-CONTAINING PROTEIN"/>
    <property type="match status" value="1"/>
</dbReference>
<dbReference type="RefSeq" id="XP_062651183.1">
    <property type="nucleotide sequence ID" value="XM_062786240.1"/>
</dbReference>
<dbReference type="InterPro" id="IPR027795">
    <property type="entry name" value="CASTOR_ACT_dom"/>
</dbReference>
<name>A0AAN6U6L4_9PEZI</name>
<proteinExistence type="predicted"/>
<dbReference type="PANTHER" id="PTHR31131">
    <property type="entry name" value="CHROMOSOME 1, WHOLE GENOME SHOTGUN SEQUENCE"/>
    <property type="match status" value="1"/>
</dbReference>
<evidence type="ECO:0000259" key="2">
    <source>
        <dbReference type="Pfam" id="PF13840"/>
    </source>
</evidence>
<keyword evidence="4" id="KW-1185">Reference proteome</keyword>
<dbReference type="Gene3D" id="3.30.2130.10">
    <property type="entry name" value="VC0802-like"/>
    <property type="match status" value="1"/>
</dbReference>
<dbReference type="GO" id="GO:0006520">
    <property type="term" value="P:amino acid metabolic process"/>
    <property type="evidence" value="ECO:0007669"/>
    <property type="project" value="UniProtKB-ARBA"/>
</dbReference>
<feature type="region of interest" description="Disordered" evidence="1">
    <location>
        <begin position="256"/>
        <end position="277"/>
    </location>
</feature>
<organism evidence="3 4">
    <name type="scientific">Parathielavia appendiculata</name>
    <dbReference type="NCBI Taxonomy" id="2587402"/>
    <lineage>
        <taxon>Eukaryota</taxon>
        <taxon>Fungi</taxon>
        <taxon>Dikarya</taxon>
        <taxon>Ascomycota</taxon>
        <taxon>Pezizomycotina</taxon>
        <taxon>Sordariomycetes</taxon>
        <taxon>Sordariomycetidae</taxon>
        <taxon>Sordariales</taxon>
        <taxon>Chaetomiaceae</taxon>
        <taxon>Parathielavia</taxon>
    </lineage>
</organism>
<dbReference type="Pfam" id="PF13840">
    <property type="entry name" value="ACT_7"/>
    <property type="match status" value="1"/>
</dbReference>
<feature type="domain" description="CASTOR ACT" evidence="2">
    <location>
        <begin position="99"/>
        <end position="158"/>
    </location>
</feature>